<feature type="region of interest" description="Disordered" evidence="1">
    <location>
        <begin position="31"/>
        <end position="58"/>
    </location>
</feature>
<gene>
    <name evidence="3" type="ORF">GCM10022407_10450</name>
</gene>
<dbReference type="Proteomes" id="UP001501556">
    <property type="component" value="Unassembled WGS sequence"/>
</dbReference>
<feature type="domain" description="Rifampin ADP-ribosyltransferase" evidence="2">
    <location>
        <begin position="42"/>
        <end position="67"/>
    </location>
</feature>
<dbReference type="InterPro" id="IPR021975">
    <property type="entry name" value="Rifampin_Arr"/>
</dbReference>
<accession>A0ABP7PI38</accession>
<proteinExistence type="predicted"/>
<dbReference type="InterPro" id="IPR038611">
    <property type="entry name" value="Arr_sf"/>
</dbReference>
<dbReference type="Pfam" id="PF12120">
    <property type="entry name" value="Arr-ms"/>
    <property type="match status" value="1"/>
</dbReference>
<name>A0ABP7PI38_9BACT</name>
<reference evidence="4" key="1">
    <citation type="journal article" date="2019" name="Int. J. Syst. Evol. Microbiol.">
        <title>The Global Catalogue of Microorganisms (GCM) 10K type strain sequencing project: providing services to taxonomists for standard genome sequencing and annotation.</title>
        <authorList>
            <consortium name="The Broad Institute Genomics Platform"/>
            <consortium name="The Broad Institute Genome Sequencing Center for Infectious Disease"/>
            <person name="Wu L."/>
            <person name="Ma J."/>
        </authorList>
    </citation>
    <scope>NUCLEOTIDE SEQUENCE [LARGE SCALE GENOMIC DNA]</scope>
    <source>
        <strain evidence="4">JCM 17217</strain>
    </source>
</reference>
<evidence type="ECO:0000259" key="2">
    <source>
        <dbReference type="Pfam" id="PF12120"/>
    </source>
</evidence>
<evidence type="ECO:0000256" key="1">
    <source>
        <dbReference type="SAM" id="MobiDB-lite"/>
    </source>
</evidence>
<protein>
    <recommendedName>
        <fullName evidence="2">Rifampin ADP-ribosyltransferase domain-containing protein</fullName>
    </recommendedName>
</protein>
<dbReference type="EMBL" id="BAABDI010000004">
    <property type="protein sequence ID" value="GAA3965980.1"/>
    <property type="molecule type" value="Genomic_DNA"/>
</dbReference>
<comment type="caution">
    <text evidence="3">The sequence shown here is derived from an EMBL/GenBank/DDBJ whole genome shotgun (WGS) entry which is preliminary data.</text>
</comment>
<evidence type="ECO:0000313" key="4">
    <source>
        <dbReference type="Proteomes" id="UP001501556"/>
    </source>
</evidence>
<keyword evidence="4" id="KW-1185">Reference proteome</keyword>
<sequence>MGVVLGRPPAVAFSELSDEMFSYSWVNRLPNNQATTGTDQHEELSGNPTKSCRSKSPLRVTGEVTDWQGNSPEQLNAMKEHLERLKKLGIEAIED</sequence>
<evidence type="ECO:0000313" key="3">
    <source>
        <dbReference type="EMBL" id="GAA3965980.1"/>
    </source>
</evidence>
<dbReference type="Gene3D" id="3.20.170.40">
    <property type="entry name" value="Rifampin ADP-ribosyltransferase domain"/>
    <property type="match status" value="1"/>
</dbReference>
<organism evidence="3 4">
    <name type="scientific">Hymenobacter antarcticus</name>
    <dbReference type="NCBI Taxonomy" id="486270"/>
    <lineage>
        <taxon>Bacteria</taxon>
        <taxon>Pseudomonadati</taxon>
        <taxon>Bacteroidota</taxon>
        <taxon>Cytophagia</taxon>
        <taxon>Cytophagales</taxon>
        <taxon>Hymenobacteraceae</taxon>
        <taxon>Hymenobacter</taxon>
    </lineage>
</organism>